<accession>A0A073CL06</accession>
<dbReference type="EMBL" id="CM002803">
    <property type="protein sequence ID" value="KEI68622.1"/>
    <property type="molecule type" value="Genomic_DNA"/>
</dbReference>
<name>A0A073CL06_PLAA1</name>
<protein>
    <recommendedName>
        <fullName evidence="1">Peptidase C39-like domain-containing protein</fullName>
    </recommendedName>
</protein>
<dbReference type="AlphaFoldDB" id="A0A073CL06"/>
<dbReference type="SUPFAM" id="SSF54001">
    <property type="entry name" value="Cysteine proteinases"/>
    <property type="match status" value="1"/>
</dbReference>
<keyword evidence="3" id="KW-1185">Reference proteome</keyword>
<dbReference type="Pfam" id="PF13529">
    <property type="entry name" value="Peptidase_C39_2"/>
    <property type="match status" value="1"/>
</dbReference>
<dbReference type="Gene3D" id="3.90.70.10">
    <property type="entry name" value="Cysteine proteinases"/>
    <property type="match status" value="1"/>
</dbReference>
<dbReference type="PATRIC" id="fig|388467.6.peg.3835"/>
<dbReference type="STRING" id="388467.A19Y_3890"/>
<dbReference type="Proteomes" id="UP000027395">
    <property type="component" value="Chromosome"/>
</dbReference>
<reference evidence="2 3" key="1">
    <citation type="journal article" date="2014" name="Appl. Environ. Microbiol.">
        <title>Elucidation of insertion elements encoded on plasmids and in vitro construction of shuttle vectors from the toxic cyanobacterium Planktothrix.</title>
        <authorList>
            <person name="Christiansen G."/>
            <person name="Goesmann A."/>
            <person name="Kurmayer R."/>
        </authorList>
    </citation>
    <scope>NUCLEOTIDE SEQUENCE [LARGE SCALE GENOMIC DNA]</scope>
    <source>
        <strain evidence="2 3">NIVA-CYA 126/8</strain>
    </source>
</reference>
<feature type="domain" description="Peptidase C39-like" evidence="1">
    <location>
        <begin position="738"/>
        <end position="862"/>
    </location>
</feature>
<sequence>MFWGGFLTKFNLFIQLDQGVVNMVTYLGSKDILIDQPVVLVGTYDPQKHETVAVIAEDKYVLTVDFNAKAGIWSVSLENGFNTAGKRWLRLQGRDDNNNVIADLVIDLMVNQEGINTRSAYTLIPQQDTLLKIQPIDSSQLNDQQKQSLKLGESLVVDTIELVNDHLKLELNKPLPNLGKFVYVYQPHILVTKGSKLLWFNQNQLPEHSPGNQLLWVTQITPLKMKPDDLSQLASDQFIEMPQGSAYTIIGYACVADHFRVTLNQQFPGFGQSGYLYRHHVKILENTQEIAFNNNAITCMIINTTPLKKRPIDSAYLDSSEKITLKAGMIYGIQSYTSESGHIKVTLTENFPNFGNTGYLYPDFITLSQGNIPLTPNKTLTYQGSTEFLVNAPIVLRGTFDPKTTAEITLFAEDRYAFNIDLDWQKSTWETQVNQGFSDAGYRWLRLKAIDSQGNVTASQVINITVSENAMTVGESLTLDILEDTLFKIVPFDSASLNQQQKVAIKAGQTFKVLKYGLVDGHLKIVLDNAIPPVGNFGYIYTNHLRLKKGSEVFRFDIEEVPDTDINAQMLVTETTKIKAQPVDSSDLEPRQFEQLLLGQTLAIKGYASIKGHFRVTLAQSIPNFGTVGYVYWQHVKLIREGQQIAYDPDAITLTVLEKTVLKKQPIDSSQLKEFDRTSLPLGRVYGVKSYGLENNHIKVSLLEELPNFGNTGYIFPQYVQFKRGGRVFNPLPPQVELNVPYFSQRDNPRFYWSTCNVTSIAMVMYYHGVRSKWGGQLEDELLQWCFNYAGTGSQTDHNVLSALIRAYGFKTSFSTTRYWSDLKNELINRRPVVIGVDTTPSGHIITVIGYNSQGYIVNDPWGDAYTGYSNTEGRRIIYSSGYMNQVAGPDGSVWAHFIEP</sequence>
<dbReference type="InterPro" id="IPR039564">
    <property type="entry name" value="Peptidase_C39-like"/>
</dbReference>
<organism evidence="2 3">
    <name type="scientific">Planktothrix agardhii (strain NIVA-CYA 126/8)</name>
    <dbReference type="NCBI Taxonomy" id="388467"/>
    <lineage>
        <taxon>Bacteria</taxon>
        <taxon>Bacillati</taxon>
        <taxon>Cyanobacteriota</taxon>
        <taxon>Cyanophyceae</taxon>
        <taxon>Oscillatoriophycideae</taxon>
        <taxon>Oscillatoriales</taxon>
        <taxon>Microcoleaceae</taxon>
        <taxon>Planktothrix</taxon>
    </lineage>
</organism>
<evidence type="ECO:0000313" key="3">
    <source>
        <dbReference type="Proteomes" id="UP000027395"/>
    </source>
</evidence>
<evidence type="ECO:0000313" key="2">
    <source>
        <dbReference type="EMBL" id="KEI68622.1"/>
    </source>
</evidence>
<proteinExistence type="predicted"/>
<gene>
    <name evidence="2" type="ORF">A19Y_3890</name>
</gene>
<dbReference type="HOGENOM" id="CLU_325925_0_0_3"/>
<dbReference type="eggNOG" id="COG4990">
    <property type="taxonomic scope" value="Bacteria"/>
</dbReference>
<evidence type="ECO:0000259" key="1">
    <source>
        <dbReference type="Pfam" id="PF13529"/>
    </source>
</evidence>
<dbReference type="InterPro" id="IPR038765">
    <property type="entry name" value="Papain-like_cys_pep_sf"/>
</dbReference>